<protein>
    <submittedName>
        <fullName evidence="2">Uncharacterized protein</fullName>
    </submittedName>
</protein>
<dbReference type="AlphaFoldDB" id="A0A8J5CT55"/>
<accession>A0A8J5CT55</accession>
<evidence type="ECO:0000313" key="3">
    <source>
        <dbReference type="Proteomes" id="UP000770661"/>
    </source>
</evidence>
<gene>
    <name evidence="2" type="ORF">GWK47_047171</name>
</gene>
<sequence>MRPARMIHIYRGGALLISHVAASINSSYNESINETPHFILFGVDKRLPYDMLLAKPQPLYVPENFAKVQIMSFQRIHQTLRAHLRSSTSQAIARQHKSARPPKFKIGNIVFFINFTWNNKLAPKHLGPFRIIAKAGNKCTIRDVETHDDRTVHMTHLRMMSGTLPDPQPQSSSPLPRPSPTPRPLHQIFPLPHPYHTRSRTRH</sequence>
<feature type="region of interest" description="Disordered" evidence="1">
    <location>
        <begin position="160"/>
        <end position="203"/>
    </location>
</feature>
<dbReference type="EMBL" id="JACEEZ010011884">
    <property type="protein sequence ID" value="KAG0721084.1"/>
    <property type="molecule type" value="Genomic_DNA"/>
</dbReference>
<evidence type="ECO:0000313" key="2">
    <source>
        <dbReference type="EMBL" id="KAG0721084.1"/>
    </source>
</evidence>
<name>A0A8J5CT55_CHIOP</name>
<reference evidence="2" key="1">
    <citation type="submission" date="2020-07" db="EMBL/GenBank/DDBJ databases">
        <title>The High-quality genome of the commercially important snow crab, Chionoecetes opilio.</title>
        <authorList>
            <person name="Jeong J.-H."/>
            <person name="Ryu S."/>
        </authorList>
    </citation>
    <scope>NUCLEOTIDE SEQUENCE</scope>
    <source>
        <strain evidence="2">MADBK_172401_WGS</strain>
        <tissue evidence="2">Digestive gland</tissue>
    </source>
</reference>
<keyword evidence="3" id="KW-1185">Reference proteome</keyword>
<feature type="compositionally biased region" description="Low complexity" evidence="1">
    <location>
        <begin position="163"/>
        <end position="174"/>
    </location>
</feature>
<dbReference type="OrthoDB" id="6381043at2759"/>
<dbReference type="Proteomes" id="UP000770661">
    <property type="component" value="Unassembled WGS sequence"/>
</dbReference>
<proteinExistence type="predicted"/>
<evidence type="ECO:0000256" key="1">
    <source>
        <dbReference type="SAM" id="MobiDB-lite"/>
    </source>
</evidence>
<organism evidence="2 3">
    <name type="scientific">Chionoecetes opilio</name>
    <name type="common">Atlantic snow crab</name>
    <name type="synonym">Cancer opilio</name>
    <dbReference type="NCBI Taxonomy" id="41210"/>
    <lineage>
        <taxon>Eukaryota</taxon>
        <taxon>Metazoa</taxon>
        <taxon>Ecdysozoa</taxon>
        <taxon>Arthropoda</taxon>
        <taxon>Crustacea</taxon>
        <taxon>Multicrustacea</taxon>
        <taxon>Malacostraca</taxon>
        <taxon>Eumalacostraca</taxon>
        <taxon>Eucarida</taxon>
        <taxon>Decapoda</taxon>
        <taxon>Pleocyemata</taxon>
        <taxon>Brachyura</taxon>
        <taxon>Eubrachyura</taxon>
        <taxon>Majoidea</taxon>
        <taxon>Majidae</taxon>
        <taxon>Chionoecetes</taxon>
    </lineage>
</organism>
<comment type="caution">
    <text evidence="2">The sequence shown here is derived from an EMBL/GenBank/DDBJ whole genome shotgun (WGS) entry which is preliminary data.</text>
</comment>